<reference evidence="1 2" key="1">
    <citation type="submission" date="2018-12" db="EMBL/GenBank/DDBJ databases">
        <authorList>
            <person name="Yang Y."/>
        </authorList>
    </citation>
    <scope>NUCLEOTIDE SEQUENCE [LARGE SCALE GENOMIC DNA]</scope>
    <source>
        <strain evidence="1 2">L-25-5w-1</strain>
    </source>
</reference>
<protein>
    <submittedName>
        <fullName evidence="1">Uncharacterized protein</fullName>
    </submittedName>
</protein>
<organism evidence="1 2">
    <name type="scientific">Azospirillum griseum</name>
    <dbReference type="NCBI Taxonomy" id="2496639"/>
    <lineage>
        <taxon>Bacteria</taxon>
        <taxon>Pseudomonadati</taxon>
        <taxon>Pseudomonadota</taxon>
        <taxon>Alphaproteobacteria</taxon>
        <taxon>Rhodospirillales</taxon>
        <taxon>Azospirillaceae</taxon>
        <taxon>Azospirillum</taxon>
    </lineage>
</organism>
<gene>
    <name evidence="1" type="ORF">EJ903_25275</name>
</gene>
<comment type="caution">
    <text evidence="1">The sequence shown here is derived from an EMBL/GenBank/DDBJ whole genome shotgun (WGS) entry which is preliminary data.</text>
</comment>
<accession>A0A431V9T1</accession>
<dbReference type="AlphaFoldDB" id="A0A431V9T1"/>
<dbReference type="Gene3D" id="1.10.443.10">
    <property type="entry name" value="Intergrase catalytic core"/>
    <property type="match status" value="1"/>
</dbReference>
<evidence type="ECO:0000313" key="1">
    <source>
        <dbReference type="EMBL" id="RTR12734.1"/>
    </source>
</evidence>
<name>A0A431V9T1_9PROT</name>
<dbReference type="Proteomes" id="UP000277007">
    <property type="component" value="Unassembled WGS sequence"/>
</dbReference>
<dbReference type="GO" id="GO:0006310">
    <property type="term" value="P:DNA recombination"/>
    <property type="evidence" value="ECO:0007669"/>
    <property type="project" value="InterPro"/>
</dbReference>
<sequence length="91" mass="9504">MIEAAGDPDLDAVAALADWLSARPEAAIDAPLFVRLDRGGKPMEASVSRSTTRLRDEGVTLIVKEAVASIGLDPGTFLSASLRAGNAQGRR</sequence>
<keyword evidence="2" id="KW-1185">Reference proteome</keyword>
<dbReference type="GO" id="GO:0015074">
    <property type="term" value="P:DNA integration"/>
    <property type="evidence" value="ECO:0007669"/>
    <property type="project" value="InterPro"/>
</dbReference>
<evidence type="ECO:0000313" key="2">
    <source>
        <dbReference type="Proteomes" id="UP000277007"/>
    </source>
</evidence>
<dbReference type="RefSeq" id="WP_126620650.1">
    <property type="nucleotide sequence ID" value="NZ_JBHUCY010000047.1"/>
</dbReference>
<dbReference type="EMBL" id="RXMA01000052">
    <property type="protein sequence ID" value="RTR12734.1"/>
    <property type="molecule type" value="Genomic_DNA"/>
</dbReference>
<dbReference type="InterPro" id="IPR013762">
    <property type="entry name" value="Integrase-like_cat_sf"/>
</dbReference>
<dbReference type="GO" id="GO:0003677">
    <property type="term" value="F:DNA binding"/>
    <property type="evidence" value="ECO:0007669"/>
    <property type="project" value="InterPro"/>
</dbReference>
<proteinExistence type="predicted"/>